<accession>A0ABU9DDH9</accession>
<dbReference type="RefSeq" id="WP_341413967.1">
    <property type="nucleotide sequence ID" value="NZ_JBBPCC010000001.1"/>
</dbReference>
<name>A0ABU9DDH9_9BACL</name>
<evidence type="ECO:0000313" key="1">
    <source>
        <dbReference type="EMBL" id="MEK8126924.1"/>
    </source>
</evidence>
<dbReference type="EMBL" id="JBBPCC010000001">
    <property type="protein sequence ID" value="MEK8126924.1"/>
    <property type="molecule type" value="Genomic_DNA"/>
</dbReference>
<organism evidence="1 2">
    <name type="scientific">Paenibacillus filicis</name>
    <dbReference type="NCBI Taxonomy" id="669464"/>
    <lineage>
        <taxon>Bacteria</taxon>
        <taxon>Bacillati</taxon>
        <taxon>Bacillota</taxon>
        <taxon>Bacilli</taxon>
        <taxon>Bacillales</taxon>
        <taxon>Paenibacillaceae</taxon>
        <taxon>Paenibacillus</taxon>
    </lineage>
</organism>
<proteinExistence type="predicted"/>
<evidence type="ECO:0000313" key="2">
    <source>
        <dbReference type="Proteomes" id="UP001469365"/>
    </source>
</evidence>
<dbReference type="Proteomes" id="UP001469365">
    <property type="component" value="Unassembled WGS sequence"/>
</dbReference>
<comment type="caution">
    <text evidence="1">The sequence shown here is derived from an EMBL/GenBank/DDBJ whole genome shotgun (WGS) entry which is preliminary data.</text>
</comment>
<reference evidence="1 2" key="1">
    <citation type="submission" date="2024-04" db="EMBL/GenBank/DDBJ databases">
        <title>draft genome sequnece of Paenibacillus filicis.</title>
        <authorList>
            <person name="Kim D.-U."/>
        </authorList>
    </citation>
    <scope>NUCLEOTIDE SEQUENCE [LARGE SCALE GENOMIC DNA]</scope>
    <source>
        <strain evidence="1 2">KACC14197</strain>
    </source>
</reference>
<gene>
    <name evidence="1" type="ORF">WMW72_03275</name>
</gene>
<keyword evidence="2" id="KW-1185">Reference proteome</keyword>
<sequence length="53" mass="5961">MTTANQNPIELDIYKLIKQLGLDAERWKSLSLIDVVRDKLVQEDDSDDGGDGK</sequence>
<protein>
    <submittedName>
        <fullName evidence="1">Uncharacterized protein</fullName>
    </submittedName>
</protein>